<keyword evidence="2" id="KW-0378">Hydrolase</keyword>
<organism evidence="2 3">
    <name type="scientific">Symbiobacterium terraclitae</name>
    <dbReference type="NCBI Taxonomy" id="557451"/>
    <lineage>
        <taxon>Bacteria</taxon>
        <taxon>Bacillati</taxon>
        <taxon>Bacillota</taxon>
        <taxon>Clostridia</taxon>
        <taxon>Eubacteriales</taxon>
        <taxon>Symbiobacteriaceae</taxon>
        <taxon>Symbiobacterium</taxon>
    </lineage>
</organism>
<keyword evidence="1" id="KW-0472">Membrane</keyword>
<dbReference type="GO" id="GO:0008233">
    <property type="term" value="F:peptidase activity"/>
    <property type="evidence" value="ECO:0007669"/>
    <property type="project" value="UniProtKB-KW"/>
</dbReference>
<protein>
    <submittedName>
        <fullName evidence="2">Membrane protein implicated in regulation of membrane protease activity</fullName>
    </submittedName>
</protein>
<reference evidence="2 3" key="1">
    <citation type="submission" date="2021-03" db="EMBL/GenBank/DDBJ databases">
        <title>Genomic Encyclopedia of Type Strains, Phase IV (KMG-IV): sequencing the most valuable type-strain genomes for metagenomic binning, comparative biology and taxonomic classification.</title>
        <authorList>
            <person name="Goeker M."/>
        </authorList>
    </citation>
    <scope>NUCLEOTIDE SEQUENCE [LARGE SCALE GENOMIC DNA]</scope>
    <source>
        <strain evidence="2 3">DSM 27138</strain>
    </source>
</reference>
<dbReference type="Proteomes" id="UP001519289">
    <property type="component" value="Unassembled WGS sequence"/>
</dbReference>
<evidence type="ECO:0000313" key="2">
    <source>
        <dbReference type="EMBL" id="MBP2017496.1"/>
    </source>
</evidence>
<proteinExistence type="predicted"/>
<feature type="transmembrane region" description="Helical" evidence="1">
    <location>
        <begin position="12"/>
        <end position="29"/>
    </location>
</feature>
<evidence type="ECO:0000256" key="1">
    <source>
        <dbReference type="SAM" id="Phobius"/>
    </source>
</evidence>
<dbReference type="RefSeq" id="WP_209465639.1">
    <property type="nucleotide sequence ID" value="NZ_JAGGLG010000005.1"/>
</dbReference>
<gene>
    <name evidence="2" type="ORF">J2Z79_000879</name>
</gene>
<keyword evidence="1" id="KW-1133">Transmembrane helix</keyword>
<accession>A0ABS4JR78</accession>
<dbReference type="EMBL" id="JAGGLG010000005">
    <property type="protein sequence ID" value="MBP2017496.1"/>
    <property type="molecule type" value="Genomic_DNA"/>
</dbReference>
<keyword evidence="3" id="KW-1185">Reference proteome</keyword>
<feature type="transmembrane region" description="Helical" evidence="1">
    <location>
        <begin position="35"/>
        <end position="54"/>
    </location>
</feature>
<keyword evidence="2" id="KW-0645">Protease</keyword>
<dbReference type="GO" id="GO:0006508">
    <property type="term" value="P:proteolysis"/>
    <property type="evidence" value="ECO:0007669"/>
    <property type="project" value="UniProtKB-KW"/>
</dbReference>
<keyword evidence="1" id="KW-0812">Transmembrane</keyword>
<sequence length="68" mass="7617">MPPEMGKLAFQIATWIILVAAVLLCFLERGTAERVITEFSLALGLIMAGAVWWLTRGSRRRPEGGWEE</sequence>
<evidence type="ECO:0000313" key="3">
    <source>
        <dbReference type="Proteomes" id="UP001519289"/>
    </source>
</evidence>
<comment type="caution">
    <text evidence="2">The sequence shown here is derived from an EMBL/GenBank/DDBJ whole genome shotgun (WGS) entry which is preliminary data.</text>
</comment>
<name>A0ABS4JR78_9FIRM</name>